<gene>
    <name evidence="2" type="ORF">HG537_0C02140</name>
</gene>
<evidence type="ECO:0008006" key="4">
    <source>
        <dbReference type="Google" id="ProtNLM"/>
    </source>
</evidence>
<reference evidence="2 3" key="1">
    <citation type="submission" date="2020-06" db="EMBL/GenBank/DDBJ databases">
        <title>The yeast mating-type switching endonuclease HO is a domesticated member of an unorthodox homing genetic element family.</title>
        <authorList>
            <person name="Coughlan A.Y."/>
            <person name="Lombardi L."/>
            <person name="Braun-Galleani S."/>
            <person name="Martos A.R."/>
            <person name="Galeote V."/>
            <person name="Bigey F."/>
            <person name="Dequin S."/>
            <person name="Byrne K.P."/>
            <person name="Wolfe K.H."/>
        </authorList>
    </citation>
    <scope>NUCLEOTIDE SEQUENCE [LARGE SCALE GENOMIC DNA]</scope>
    <source>
        <strain evidence="2 3">CBS2947</strain>
    </source>
</reference>
<name>A0A7H9HSA5_9SACH</name>
<feature type="compositionally biased region" description="Polar residues" evidence="1">
    <location>
        <begin position="1"/>
        <end position="16"/>
    </location>
</feature>
<feature type="region of interest" description="Disordered" evidence="1">
    <location>
        <begin position="1"/>
        <end position="22"/>
    </location>
</feature>
<dbReference type="EMBL" id="CP059269">
    <property type="protein sequence ID" value="QLQ79567.1"/>
    <property type="molecule type" value="Genomic_DNA"/>
</dbReference>
<dbReference type="AlphaFoldDB" id="A0A7H9HSA5"/>
<evidence type="ECO:0000256" key="1">
    <source>
        <dbReference type="SAM" id="MobiDB-lite"/>
    </source>
</evidence>
<sequence>MDTNSVEDSGSQTNGIDKQPIPRAEDEQLQYKIQLLLHINSILLARVIQMANNGGTEGNGNAGIPEQLQPLASQYLKRVHTNLQCISQINQGAKNVKPLILDPPQLLVQQPAQDILAKLYLLMTRVFEIW</sequence>
<accession>A0A7H9HSA5</accession>
<evidence type="ECO:0000313" key="3">
    <source>
        <dbReference type="Proteomes" id="UP000510647"/>
    </source>
</evidence>
<dbReference type="Proteomes" id="UP000510647">
    <property type="component" value="Chromosome 3"/>
</dbReference>
<protein>
    <recommendedName>
        <fullName evidence="4">Transcription regulatory protein SNF11</fullName>
    </recommendedName>
</protein>
<evidence type="ECO:0000313" key="2">
    <source>
        <dbReference type="EMBL" id="QLQ79567.1"/>
    </source>
</evidence>
<organism evidence="2 3">
    <name type="scientific">Torulaspora globosa</name>
    <dbReference type="NCBI Taxonomy" id="48254"/>
    <lineage>
        <taxon>Eukaryota</taxon>
        <taxon>Fungi</taxon>
        <taxon>Dikarya</taxon>
        <taxon>Ascomycota</taxon>
        <taxon>Saccharomycotina</taxon>
        <taxon>Saccharomycetes</taxon>
        <taxon>Saccharomycetales</taxon>
        <taxon>Saccharomycetaceae</taxon>
        <taxon>Torulaspora</taxon>
    </lineage>
</organism>
<keyword evidence="3" id="KW-1185">Reference proteome</keyword>
<proteinExistence type="predicted"/>
<dbReference type="OrthoDB" id="4067384at2759"/>